<comment type="subcellular location">
    <subcellularLocation>
        <location evidence="1 18">Cytoplasm</location>
    </subcellularLocation>
</comment>
<gene>
    <name evidence="21" type="primary">plfB</name>
    <name evidence="21" type="ORF">SAMEA1710456_02082</name>
</gene>
<dbReference type="GO" id="GO:0006006">
    <property type="term" value="P:glucose metabolic process"/>
    <property type="evidence" value="ECO:0007669"/>
    <property type="project" value="UniProtKB-UniRule"/>
</dbReference>
<evidence type="ECO:0000256" key="10">
    <source>
        <dbReference type="ARBA" id="ARBA00023277"/>
    </source>
</evidence>
<evidence type="ECO:0000313" key="22">
    <source>
        <dbReference type="Proteomes" id="UP000346772"/>
    </source>
</evidence>
<dbReference type="InterPro" id="IPR001150">
    <property type="entry name" value="Gly_radical"/>
</dbReference>
<evidence type="ECO:0000256" key="6">
    <source>
        <dbReference type="ARBA" id="ARBA00022490"/>
    </source>
</evidence>
<comment type="pathway">
    <text evidence="2 18">Fermentation; pyruvate fermentation; formate from pyruvate: step 1/1.</text>
</comment>
<keyword evidence="10 18" id="KW-0119">Carbohydrate metabolism</keyword>
<evidence type="ECO:0000256" key="5">
    <source>
        <dbReference type="ARBA" id="ARBA00013897"/>
    </source>
</evidence>
<dbReference type="RefSeq" id="WP_003418400.1">
    <property type="nucleotide sequence ID" value="NZ_BEHB01000012.1"/>
</dbReference>
<dbReference type="PROSITE" id="PS51554">
    <property type="entry name" value="PFL"/>
    <property type="match status" value="1"/>
</dbReference>
<evidence type="ECO:0000259" key="20">
    <source>
        <dbReference type="PROSITE" id="PS51554"/>
    </source>
</evidence>
<protein>
    <recommendedName>
        <fullName evidence="5 18">Formate acetyltransferase</fullName>
        <ecNumber evidence="4 18">2.3.1.54</ecNumber>
    </recommendedName>
    <alternativeName>
        <fullName evidence="12 18">Pyruvate formate-lyase</fullName>
    </alternativeName>
</protein>
<dbReference type="AlphaFoldDB" id="A0AAX3H071"/>
<dbReference type="CDD" id="cd01678">
    <property type="entry name" value="PFL1"/>
    <property type="match status" value="1"/>
</dbReference>
<dbReference type="PROSITE" id="PS51149">
    <property type="entry name" value="GLY_RADICAL_2"/>
    <property type="match status" value="1"/>
</dbReference>
<dbReference type="FunFam" id="3.20.70.20:FF:000003">
    <property type="entry name" value="Formate acetyltransferase"/>
    <property type="match status" value="1"/>
</dbReference>
<evidence type="ECO:0000313" key="21">
    <source>
        <dbReference type="EMBL" id="VFD54591.1"/>
    </source>
</evidence>
<keyword evidence="7 18" id="KW-0313">Glucose metabolism</keyword>
<dbReference type="PROSITE" id="PS00850">
    <property type="entry name" value="GLY_RADICAL_1"/>
    <property type="match status" value="1"/>
</dbReference>
<evidence type="ECO:0000256" key="3">
    <source>
        <dbReference type="ARBA" id="ARBA00008375"/>
    </source>
</evidence>
<evidence type="ECO:0000256" key="14">
    <source>
        <dbReference type="ARBA" id="ARBA00049029"/>
    </source>
</evidence>
<dbReference type="Proteomes" id="UP000346772">
    <property type="component" value="Unassembled WGS sequence"/>
</dbReference>
<evidence type="ECO:0000256" key="4">
    <source>
        <dbReference type="ARBA" id="ARBA00013214"/>
    </source>
</evidence>
<dbReference type="PANTHER" id="PTHR30191">
    <property type="entry name" value="FORMATE ACETYLTRANSFERASE"/>
    <property type="match status" value="1"/>
</dbReference>
<evidence type="ECO:0000256" key="8">
    <source>
        <dbReference type="ARBA" id="ARBA00022679"/>
    </source>
</evidence>
<dbReference type="PIRSF" id="PIRSF000379">
    <property type="entry name" value="For_Ac_trans_1"/>
    <property type="match status" value="1"/>
</dbReference>
<name>A0AAX3H071_CLODI</name>
<keyword evidence="21" id="KW-0670">Pyruvate</keyword>
<dbReference type="Pfam" id="PF01228">
    <property type="entry name" value="Gly_radical"/>
    <property type="match status" value="1"/>
</dbReference>
<evidence type="ECO:0000256" key="7">
    <source>
        <dbReference type="ARBA" id="ARBA00022526"/>
    </source>
</evidence>
<evidence type="ECO:0000256" key="9">
    <source>
        <dbReference type="ARBA" id="ARBA00022818"/>
    </source>
</evidence>
<dbReference type="Pfam" id="PF02901">
    <property type="entry name" value="PFL-like"/>
    <property type="match status" value="1"/>
</dbReference>
<dbReference type="GO" id="GO:0005829">
    <property type="term" value="C:cytosol"/>
    <property type="evidence" value="ECO:0007669"/>
    <property type="project" value="TreeGrafter"/>
</dbReference>
<keyword evidence="6 18" id="KW-0963">Cytoplasm</keyword>
<organism evidence="21 22">
    <name type="scientific">Clostridioides difficile</name>
    <name type="common">Peptoclostridium difficile</name>
    <dbReference type="NCBI Taxonomy" id="1496"/>
    <lineage>
        <taxon>Bacteria</taxon>
        <taxon>Bacillati</taxon>
        <taxon>Bacillota</taxon>
        <taxon>Clostridia</taxon>
        <taxon>Peptostreptococcales</taxon>
        <taxon>Peptostreptococcaceae</taxon>
        <taxon>Clostridioides</taxon>
    </lineage>
</organism>
<comment type="function">
    <text evidence="13">Catalyzes the conversion of pyruvate to formate and acetyl-CoA.</text>
</comment>
<comment type="subunit">
    <text evidence="18">Homodimer.</text>
</comment>
<dbReference type="InterPro" id="IPR005949">
    <property type="entry name" value="Form_AcTrfase"/>
</dbReference>
<evidence type="ECO:0000256" key="17">
    <source>
        <dbReference type="PROSITE-ProRule" id="PRU00493"/>
    </source>
</evidence>
<evidence type="ECO:0000256" key="11">
    <source>
        <dbReference type="ARBA" id="ARBA00023315"/>
    </source>
</evidence>
<dbReference type="PANTHER" id="PTHR30191:SF0">
    <property type="entry name" value="FORMATE ACETYLTRANSFERASE 1"/>
    <property type="match status" value="1"/>
</dbReference>
<evidence type="ECO:0000256" key="13">
    <source>
        <dbReference type="ARBA" id="ARBA00034302"/>
    </source>
</evidence>
<dbReference type="InterPro" id="IPR004184">
    <property type="entry name" value="PFL_dom"/>
</dbReference>
<proteinExistence type="inferred from homology"/>
<comment type="caution">
    <text evidence="21">The sequence shown here is derived from an EMBL/GenBank/DDBJ whole genome shotgun (WGS) entry which is preliminary data.</text>
</comment>
<reference evidence="21 22" key="1">
    <citation type="submission" date="2019-02" db="EMBL/GenBank/DDBJ databases">
        <authorList>
            <consortium name="Pathogen Informatics"/>
        </authorList>
    </citation>
    <scope>NUCLEOTIDE SEQUENCE [LARGE SCALE GENOMIC DNA]</scope>
    <source>
        <strain evidence="21 22">078GUE027</strain>
    </source>
</reference>
<evidence type="ECO:0000256" key="1">
    <source>
        <dbReference type="ARBA" id="ARBA00004496"/>
    </source>
</evidence>
<feature type="active site" description="Cysteine radical intermediate" evidence="15">
    <location>
        <position position="407"/>
    </location>
</feature>
<evidence type="ECO:0000256" key="15">
    <source>
        <dbReference type="PIRSR" id="PIRSR000379-1"/>
    </source>
</evidence>
<dbReference type="Gene3D" id="3.20.70.20">
    <property type="match status" value="1"/>
</dbReference>
<evidence type="ECO:0000259" key="19">
    <source>
        <dbReference type="PROSITE" id="PS51149"/>
    </source>
</evidence>
<dbReference type="EMBL" id="CAADAT010000011">
    <property type="protein sequence ID" value="VFD54591.1"/>
    <property type="molecule type" value="Genomic_DNA"/>
</dbReference>
<comment type="similarity">
    <text evidence="3 18">Belongs to the glycyl radical enzyme (GRE) family. PFL subfamily.</text>
</comment>
<evidence type="ECO:0000256" key="2">
    <source>
        <dbReference type="ARBA" id="ARBA00004809"/>
    </source>
</evidence>
<dbReference type="InterPro" id="IPR050244">
    <property type="entry name" value="Auton_GlycylRad_Cofactor"/>
</dbReference>
<evidence type="ECO:0000256" key="12">
    <source>
        <dbReference type="ARBA" id="ARBA00031063"/>
    </source>
</evidence>
<dbReference type="GO" id="GO:0008861">
    <property type="term" value="F:formate C-acetyltransferase activity"/>
    <property type="evidence" value="ECO:0007669"/>
    <property type="project" value="UniProtKB-UniRule"/>
</dbReference>
<evidence type="ECO:0000256" key="16">
    <source>
        <dbReference type="PIRSR" id="PIRSR000379-2"/>
    </source>
</evidence>
<sequence>MNAWQGFKTGRWTKEINVREFIQLNYSPYEGNDSFLAGATENTKKLWDKAMVLFKKERENGGTLDVDTKTVSGIAAYAPGYLDKELETIVGLQTDAPLKRAVMPYGGIKMVENSCEAFGYELDPEIKDIFTKYRKTHNQGVFDVYTPEMRAARKSGIITGLPDAYGRGRIIGDYRRVALYGVDALIEDKNEQKKSLEVSCMDEEVIRLREEITEQISALNELKKMAESYGFDISKPATNSKEAVQWLYFGYLGAVKDQNGAAMSLGRTSTFLDIYFERDLKAGIVTEEELQEYMDHFVMKLRMVKFLRTPDYNNLFSGDPTWVTECIGGMGIDGRTLVTKNSFRMLNTLYTLGPSPEPNLTVLWSTKLPQGFKDFCSKVSIDTSSVQYENDDLMRAYWGDDYGIACCVSAMRIGKQMQFFGARVNLAKTLLYAINGGVDEKSGVQVGPRFEPITSEYLDYDEVMSKFEPFTDWLATLYVNTLNVIHYMHDKYSYEALEMALHDRDIFRTMACGMAGLSVCADSLSAIKHAKVKTIRNEQGIAVDFEIEGDYPKYGNNDDRVDSIAVELVESFMNKIRKNKTYRNSYPTQSILTITSNVVYGKKTGNTPDGRRAGAPFAPGANPMHGRDTNGALASLSSVAKLPYEHAQDGISNTFSIVPAALGKDMTERINNLSAMMDGYFAQNAHHLNVNVFDRATLEDAMEHPEEYPQLTIRVSGYAVNFIKLTKEQQLDVINRTFHGKMA</sequence>
<dbReference type="InterPro" id="IPR019777">
    <property type="entry name" value="Form_AcTrfase_GR_CS"/>
</dbReference>
<keyword evidence="8 18" id="KW-0808">Transferase</keyword>
<feature type="domain" description="PFL" evidence="20">
    <location>
        <begin position="1"/>
        <end position="612"/>
    </location>
</feature>
<feature type="domain" description="Glycine radical" evidence="19">
    <location>
        <begin position="619"/>
        <end position="742"/>
    </location>
</feature>
<dbReference type="SUPFAM" id="SSF51998">
    <property type="entry name" value="PFL-like glycyl radical enzymes"/>
    <property type="match status" value="1"/>
</dbReference>
<keyword evidence="9 16" id="KW-0556">Organic radical</keyword>
<accession>A0AAX3H071</accession>
<feature type="modified residue" description="Glycine radical" evidence="16 17">
    <location>
        <position position="717"/>
    </location>
</feature>
<comment type="catalytic activity">
    <reaction evidence="14 18">
        <text>formate + acetyl-CoA = pyruvate + CoA</text>
        <dbReference type="Rhea" id="RHEA:11844"/>
        <dbReference type="ChEBI" id="CHEBI:15361"/>
        <dbReference type="ChEBI" id="CHEBI:15740"/>
        <dbReference type="ChEBI" id="CHEBI:57287"/>
        <dbReference type="ChEBI" id="CHEBI:57288"/>
        <dbReference type="EC" id="2.3.1.54"/>
    </reaction>
</comment>
<keyword evidence="11 18" id="KW-0012">Acyltransferase</keyword>
<dbReference type="EC" id="2.3.1.54" evidence="4 18"/>
<feature type="active site" description="S-acetylcysteine intermediate" evidence="15">
    <location>
        <position position="406"/>
    </location>
</feature>
<evidence type="ECO:0000256" key="18">
    <source>
        <dbReference type="RuleBase" id="RU368075"/>
    </source>
</evidence>
<dbReference type="NCBIfam" id="TIGR01255">
    <property type="entry name" value="pyr_form_ly_1"/>
    <property type="match status" value="1"/>
</dbReference>